<reference evidence="1 2" key="1">
    <citation type="journal article" date="2019" name="Emerg. Microbes Infect.">
        <title>Comprehensive subspecies identification of 175 nontuberculous mycobacteria species based on 7547 genomic profiles.</title>
        <authorList>
            <person name="Matsumoto Y."/>
            <person name="Kinjo T."/>
            <person name="Motooka D."/>
            <person name="Nabeya D."/>
            <person name="Jung N."/>
            <person name="Uechi K."/>
            <person name="Horii T."/>
            <person name="Iida T."/>
            <person name="Fujita J."/>
            <person name="Nakamura S."/>
        </authorList>
    </citation>
    <scope>NUCLEOTIDE SEQUENCE [LARGE SCALE GENOMIC DNA]</scope>
    <source>
        <strain evidence="1 2">JCM 12375</strain>
    </source>
</reference>
<protein>
    <submittedName>
        <fullName evidence="1">Uncharacterized protein</fullName>
    </submittedName>
</protein>
<dbReference type="EMBL" id="AP022567">
    <property type="protein sequence ID" value="BBX33651.1"/>
    <property type="molecule type" value="Genomic_DNA"/>
</dbReference>
<proteinExistence type="predicted"/>
<dbReference type="Proteomes" id="UP000465622">
    <property type="component" value="Chromosome"/>
</dbReference>
<sequence>MTADHALTITASTVLAVTVTALTIALATAAPREVSQSPTPTLPEMYADAWNQLKESP</sequence>
<organism evidence="1 2">
    <name type="scientific">Mycolicibacterium mageritense</name>
    <name type="common">Mycobacterium mageritense</name>
    <dbReference type="NCBI Taxonomy" id="53462"/>
    <lineage>
        <taxon>Bacteria</taxon>
        <taxon>Bacillati</taxon>
        <taxon>Actinomycetota</taxon>
        <taxon>Actinomycetes</taxon>
        <taxon>Mycobacteriales</taxon>
        <taxon>Mycobacteriaceae</taxon>
        <taxon>Mycolicibacterium</taxon>
    </lineage>
</organism>
<evidence type="ECO:0000313" key="1">
    <source>
        <dbReference type="EMBL" id="BBX33651.1"/>
    </source>
</evidence>
<gene>
    <name evidence="1" type="ORF">MMAGJ_29330</name>
</gene>
<name>A0ABN5Y7I1_MYCME</name>
<keyword evidence="2" id="KW-1185">Reference proteome</keyword>
<evidence type="ECO:0000313" key="2">
    <source>
        <dbReference type="Proteomes" id="UP000465622"/>
    </source>
</evidence>
<dbReference type="RefSeq" id="WP_163642196.1">
    <property type="nucleotide sequence ID" value="NZ_AP022567.1"/>
</dbReference>
<accession>A0ABN5Y7I1</accession>